<organism evidence="2 3">
    <name type="scientific">Petrolisthes cinctipes</name>
    <name type="common">Flat porcelain crab</name>
    <dbReference type="NCBI Taxonomy" id="88211"/>
    <lineage>
        <taxon>Eukaryota</taxon>
        <taxon>Metazoa</taxon>
        <taxon>Ecdysozoa</taxon>
        <taxon>Arthropoda</taxon>
        <taxon>Crustacea</taxon>
        <taxon>Multicrustacea</taxon>
        <taxon>Malacostraca</taxon>
        <taxon>Eumalacostraca</taxon>
        <taxon>Eucarida</taxon>
        <taxon>Decapoda</taxon>
        <taxon>Pleocyemata</taxon>
        <taxon>Anomura</taxon>
        <taxon>Galatheoidea</taxon>
        <taxon>Porcellanidae</taxon>
        <taxon>Petrolisthes</taxon>
    </lineage>
</organism>
<evidence type="ECO:0000256" key="1">
    <source>
        <dbReference type="SAM" id="MobiDB-lite"/>
    </source>
</evidence>
<feature type="region of interest" description="Disordered" evidence="1">
    <location>
        <begin position="59"/>
        <end position="82"/>
    </location>
</feature>
<comment type="caution">
    <text evidence="2">The sequence shown here is derived from an EMBL/GenBank/DDBJ whole genome shotgun (WGS) entry which is preliminary data.</text>
</comment>
<evidence type="ECO:0000313" key="2">
    <source>
        <dbReference type="EMBL" id="KAK3855055.1"/>
    </source>
</evidence>
<reference evidence="2" key="1">
    <citation type="submission" date="2023-10" db="EMBL/GenBank/DDBJ databases">
        <title>Genome assemblies of two species of porcelain crab, Petrolisthes cinctipes and Petrolisthes manimaculis (Anomura: Porcellanidae).</title>
        <authorList>
            <person name="Angst P."/>
        </authorList>
    </citation>
    <scope>NUCLEOTIDE SEQUENCE</scope>
    <source>
        <strain evidence="2">PB745_01</strain>
        <tissue evidence="2">Gill</tissue>
    </source>
</reference>
<accession>A0AAE1BU86</accession>
<protein>
    <submittedName>
        <fullName evidence="2">Uncharacterized protein</fullName>
    </submittedName>
</protein>
<keyword evidence="3" id="KW-1185">Reference proteome</keyword>
<sequence>MWLENRKSKACKKVIYLHMKPIQRRNFKTNIVMRNTANFSSHDSRSTLGESNSGRIMQAKAIQPYLKPSGDLLQGGPRSQAN</sequence>
<gene>
    <name evidence="2" type="ORF">Pcinc_038519</name>
</gene>
<dbReference type="EMBL" id="JAWQEG010006368">
    <property type="protein sequence ID" value="KAK3855055.1"/>
    <property type="molecule type" value="Genomic_DNA"/>
</dbReference>
<name>A0AAE1BU86_PETCI</name>
<evidence type="ECO:0000313" key="3">
    <source>
        <dbReference type="Proteomes" id="UP001286313"/>
    </source>
</evidence>
<proteinExistence type="predicted"/>
<dbReference type="AlphaFoldDB" id="A0AAE1BU86"/>
<dbReference type="Proteomes" id="UP001286313">
    <property type="component" value="Unassembled WGS sequence"/>
</dbReference>